<dbReference type="Pfam" id="PF16323">
    <property type="entry name" value="DUF4959"/>
    <property type="match status" value="1"/>
</dbReference>
<dbReference type="Proteomes" id="UP001597387">
    <property type="component" value="Unassembled WGS sequence"/>
</dbReference>
<name>A0ABW4ZJS7_9SPHI</name>
<evidence type="ECO:0000259" key="3">
    <source>
        <dbReference type="Pfam" id="PF16391"/>
    </source>
</evidence>
<feature type="domain" description="DUF4959" evidence="2">
    <location>
        <begin position="20"/>
        <end position="123"/>
    </location>
</feature>
<protein>
    <submittedName>
        <fullName evidence="5">DUF4959 domain-containing protein</fullName>
    </submittedName>
</protein>
<dbReference type="EMBL" id="JBHUHZ010000001">
    <property type="protein sequence ID" value="MFD2162318.1"/>
    <property type="molecule type" value="Genomic_DNA"/>
</dbReference>
<keyword evidence="6" id="KW-1185">Reference proteome</keyword>
<evidence type="ECO:0000259" key="2">
    <source>
        <dbReference type="Pfam" id="PF16323"/>
    </source>
</evidence>
<proteinExistence type="predicted"/>
<dbReference type="Gene3D" id="2.60.120.260">
    <property type="entry name" value="Galactose-binding domain-like"/>
    <property type="match status" value="1"/>
</dbReference>
<feature type="signal peptide" evidence="1">
    <location>
        <begin position="1"/>
        <end position="20"/>
    </location>
</feature>
<evidence type="ECO:0000313" key="6">
    <source>
        <dbReference type="Proteomes" id="UP001597387"/>
    </source>
</evidence>
<evidence type="ECO:0000256" key="1">
    <source>
        <dbReference type="SAM" id="SignalP"/>
    </source>
</evidence>
<dbReference type="RefSeq" id="WP_255903854.1">
    <property type="nucleotide sequence ID" value="NZ_JAFMZO010000003.1"/>
</dbReference>
<dbReference type="Pfam" id="PF16391">
    <property type="entry name" value="DUF5000"/>
    <property type="match status" value="1"/>
</dbReference>
<gene>
    <name evidence="5" type="ORF">ACFSJU_07925</name>
</gene>
<dbReference type="InterPro" id="IPR033431">
    <property type="entry name" value="DUF5126"/>
</dbReference>
<organism evidence="5 6">
    <name type="scientific">Paradesertivirga mongoliensis</name>
    <dbReference type="NCBI Taxonomy" id="2100740"/>
    <lineage>
        <taxon>Bacteria</taxon>
        <taxon>Pseudomonadati</taxon>
        <taxon>Bacteroidota</taxon>
        <taxon>Sphingobacteriia</taxon>
        <taxon>Sphingobacteriales</taxon>
        <taxon>Sphingobacteriaceae</taxon>
        <taxon>Paradesertivirga</taxon>
    </lineage>
</organism>
<dbReference type="Pfam" id="PF17166">
    <property type="entry name" value="DUF5126"/>
    <property type="match status" value="1"/>
</dbReference>
<dbReference type="InterPro" id="IPR032527">
    <property type="entry name" value="DUF4959"/>
</dbReference>
<reference evidence="6" key="1">
    <citation type="journal article" date="2019" name="Int. J. Syst. Evol. Microbiol.">
        <title>The Global Catalogue of Microorganisms (GCM) 10K type strain sequencing project: providing services to taxonomists for standard genome sequencing and annotation.</title>
        <authorList>
            <consortium name="The Broad Institute Genomics Platform"/>
            <consortium name="The Broad Institute Genome Sequencing Center for Infectious Disease"/>
            <person name="Wu L."/>
            <person name="Ma J."/>
        </authorList>
    </citation>
    <scope>NUCLEOTIDE SEQUENCE [LARGE SCALE GENOMIC DNA]</scope>
    <source>
        <strain evidence="6">KCTC 42217</strain>
    </source>
</reference>
<evidence type="ECO:0000259" key="4">
    <source>
        <dbReference type="Pfam" id="PF17166"/>
    </source>
</evidence>
<dbReference type="InterPro" id="IPR032164">
    <property type="entry name" value="DUF5000"/>
</dbReference>
<accession>A0ABW4ZJS7</accession>
<feature type="domain" description="DUF5000" evidence="3">
    <location>
        <begin position="281"/>
        <end position="417"/>
    </location>
</feature>
<feature type="domain" description="DUF5126" evidence="4">
    <location>
        <begin position="126"/>
        <end position="231"/>
    </location>
</feature>
<comment type="caution">
    <text evidence="5">The sequence shown here is derived from an EMBL/GenBank/DDBJ whole genome shotgun (WGS) entry which is preliminary data.</text>
</comment>
<sequence>MKTFKFKISLFVLFAILSYACQNDSLNPIDEDSTPPGKVSDVVVEPGQGSARISYTLPNSSNLLYVKAVFEIKPGVKQEAKASYYKSFVVVEGFADTLVHDVTLYAVSRSEKLSEPVTVKVKPLPAPVYDVFNTLDISESFGGFLVKFNNPAANSLNVNSNIRIGVLRYDSLAKEWDQIDMHYSGLVDGKFSVRGLEAKKQKFGFFIKDRFDNVTDTLIREMTPIFEQQIDGSKIKHVKSGHPVPQVAPLPLDGSEVKHAEVYSSSWELPKLFNDVYGHSDGLHTKERFAQPIWITMDLGVTAKLSRYKWWQRLHTNGQDYFYSHGNPHQWEIWGTNNLSDPNSWVKLDARVLQKPSGLPVGILSNDDREIALAGHEFEFADHNTAVRYIAWKNIDSWASIEGTFGHLHMAELKLWGQIQ</sequence>
<dbReference type="PROSITE" id="PS51257">
    <property type="entry name" value="PROKAR_LIPOPROTEIN"/>
    <property type="match status" value="1"/>
</dbReference>
<feature type="chain" id="PRO_5045064729" evidence="1">
    <location>
        <begin position="21"/>
        <end position="420"/>
    </location>
</feature>
<keyword evidence="1" id="KW-0732">Signal</keyword>
<evidence type="ECO:0000313" key="5">
    <source>
        <dbReference type="EMBL" id="MFD2162318.1"/>
    </source>
</evidence>